<dbReference type="EMBL" id="JAVRQU010000021">
    <property type="protein sequence ID" value="KAK5691624.1"/>
    <property type="molecule type" value="Genomic_DNA"/>
</dbReference>
<accession>A0AAN7ZR00</accession>
<evidence type="ECO:0000313" key="3">
    <source>
        <dbReference type="Proteomes" id="UP001310594"/>
    </source>
</evidence>
<feature type="domain" description="Gfd2/YDR514C-like C-terminal" evidence="1">
    <location>
        <begin position="98"/>
        <end position="273"/>
    </location>
</feature>
<proteinExistence type="predicted"/>
<dbReference type="PANTHER" id="PTHR28083">
    <property type="entry name" value="GOOD FOR FULL DBP5 ACTIVITY PROTEIN 2"/>
    <property type="match status" value="1"/>
</dbReference>
<sequence>MNYTDWRQLWYRGRDKEYLWWKWNNGREAFFASYGKRQETITRNIERGMEVFRRWEVRLSKSPQQLRGERLHSAGMEASRALIDALSTGIRTTAADFVFVSIDFEGGSNCAVNQFGIAKLDTRALIGGTASSTAPGDIISGHYNTLARGRKDNFMFGQATKTDRSLLGAIIKDVLQISDTEKDYGTGTPRRNIVFVGHSTQCELEVIENHGIKLDDIPTVIGFIDTSSFGDALTLEKLLDSFNIPLPRNRHGVADSLHTAGNDAHYTLRALLAWLYDQHHQCASNQVDILHQLATASLPAWLPKRGSYEDWERYLECDNLCLDTILCAE</sequence>
<dbReference type="InterPro" id="IPR048519">
    <property type="entry name" value="Gfd2/YDR514C-like_C"/>
</dbReference>
<gene>
    <name evidence="2" type="ORF">LTR97_011619</name>
</gene>
<dbReference type="Pfam" id="PF21762">
    <property type="entry name" value="DEDDh_C"/>
    <property type="match status" value="1"/>
</dbReference>
<dbReference type="InterPro" id="IPR012337">
    <property type="entry name" value="RNaseH-like_sf"/>
</dbReference>
<dbReference type="Proteomes" id="UP001310594">
    <property type="component" value="Unassembled WGS sequence"/>
</dbReference>
<dbReference type="InterPro" id="IPR040151">
    <property type="entry name" value="Gfd2/YDR514C-like"/>
</dbReference>
<name>A0AAN7ZR00_9PEZI</name>
<dbReference type="PANTHER" id="PTHR28083:SF1">
    <property type="entry name" value="GOOD FOR FULL DBP5 ACTIVITY PROTEIN 2"/>
    <property type="match status" value="1"/>
</dbReference>
<dbReference type="SUPFAM" id="SSF53098">
    <property type="entry name" value="Ribonuclease H-like"/>
    <property type="match status" value="1"/>
</dbReference>
<protein>
    <recommendedName>
        <fullName evidence="1">Gfd2/YDR514C-like C-terminal domain-containing protein</fullName>
    </recommendedName>
</protein>
<evidence type="ECO:0000313" key="2">
    <source>
        <dbReference type="EMBL" id="KAK5691624.1"/>
    </source>
</evidence>
<reference evidence="2" key="1">
    <citation type="submission" date="2023-08" db="EMBL/GenBank/DDBJ databases">
        <title>Black Yeasts Isolated from many extreme environments.</title>
        <authorList>
            <person name="Coleine C."/>
            <person name="Stajich J.E."/>
            <person name="Selbmann L."/>
        </authorList>
    </citation>
    <scope>NUCLEOTIDE SEQUENCE</scope>
    <source>
        <strain evidence="2">CCFEE 5810</strain>
    </source>
</reference>
<dbReference type="AlphaFoldDB" id="A0AAN7ZR00"/>
<comment type="caution">
    <text evidence="2">The sequence shown here is derived from an EMBL/GenBank/DDBJ whole genome shotgun (WGS) entry which is preliminary data.</text>
</comment>
<organism evidence="2 3">
    <name type="scientific">Elasticomyces elasticus</name>
    <dbReference type="NCBI Taxonomy" id="574655"/>
    <lineage>
        <taxon>Eukaryota</taxon>
        <taxon>Fungi</taxon>
        <taxon>Dikarya</taxon>
        <taxon>Ascomycota</taxon>
        <taxon>Pezizomycotina</taxon>
        <taxon>Dothideomycetes</taxon>
        <taxon>Dothideomycetidae</taxon>
        <taxon>Mycosphaerellales</taxon>
        <taxon>Teratosphaeriaceae</taxon>
        <taxon>Elasticomyces</taxon>
    </lineage>
</organism>
<evidence type="ECO:0000259" key="1">
    <source>
        <dbReference type="Pfam" id="PF21762"/>
    </source>
</evidence>